<evidence type="ECO:0000256" key="10">
    <source>
        <dbReference type="SAM" id="MobiDB-lite"/>
    </source>
</evidence>
<dbReference type="PANTHER" id="PTHR45626:SF17">
    <property type="entry name" value="HELICASE-LIKE TRANSCRIPTION FACTOR"/>
    <property type="match status" value="1"/>
</dbReference>
<evidence type="ECO:0000256" key="1">
    <source>
        <dbReference type="ARBA" id="ARBA00007025"/>
    </source>
</evidence>
<evidence type="ECO:0008006" key="16">
    <source>
        <dbReference type="Google" id="ProtNLM"/>
    </source>
</evidence>
<dbReference type="GO" id="GO:0005524">
    <property type="term" value="F:ATP binding"/>
    <property type="evidence" value="ECO:0007669"/>
    <property type="project" value="UniProtKB-KW"/>
</dbReference>
<name>A0A9P6LHA1_9PEZI</name>
<evidence type="ECO:0000259" key="11">
    <source>
        <dbReference type="PROSITE" id="PS50089"/>
    </source>
</evidence>
<feature type="compositionally biased region" description="Low complexity" evidence="10">
    <location>
        <begin position="236"/>
        <end position="248"/>
    </location>
</feature>
<accession>A0A9P6LHA1</accession>
<dbReference type="GO" id="GO:0016787">
    <property type="term" value="F:hydrolase activity"/>
    <property type="evidence" value="ECO:0007669"/>
    <property type="project" value="UniProtKB-KW"/>
</dbReference>
<feature type="domain" description="RING-type" evidence="11">
    <location>
        <begin position="691"/>
        <end position="734"/>
    </location>
</feature>
<dbReference type="Gene3D" id="3.30.40.10">
    <property type="entry name" value="Zinc/RING finger domain, C3HC4 (zinc finger)"/>
    <property type="match status" value="1"/>
</dbReference>
<dbReference type="Gene3D" id="3.40.50.10810">
    <property type="entry name" value="Tandem AAA-ATPase domain"/>
    <property type="match status" value="1"/>
</dbReference>
<evidence type="ECO:0000256" key="4">
    <source>
        <dbReference type="ARBA" id="ARBA00022771"/>
    </source>
</evidence>
<dbReference type="OrthoDB" id="448448at2759"/>
<dbReference type="InterPro" id="IPR027417">
    <property type="entry name" value="P-loop_NTPase"/>
</dbReference>
<dbReference type="PROSITE" id="PS00518">
    <property type="entry name" value="ZF_RING_1"/>
    <property type="match status" value="1"/>
</dbReference>
<dbReference type="AlphaFoldDB" id="A0A9P6LHA1"/>
<keyword evidence="2" id="KW-0479">Metal-binding</keyword>
<reference evidence="14" key="2">
    <citation type="submission" date="2020-11" db="EMBL/GenBank/DDBJ databases">
        <title>Whole genome sequencing of Colletotrichum sp.</title>
        <authorList>
            <person name="Li H."/>
        </authorList>
    </citation>
    <scope>NUCLEOTIDE SEQUENCE</scope>
    <source>
        <strain evidence="14">CkLH20</strain>
    </source>
</reference>
<evidence type="ECO:0000313" key="15">
    <source>
        <dbReference type="Proteomes" id="UP000781932"/>
    </source>
</evidence>
<dbReference type="Pfam" id="PF00271">
    <property type="entry name" value="Helicase_C"/>
    <property type="match status" value="1"/>
</dbReference>
<feature type="compositionally biased region" description="Low complexity" evidence="10">
    <location>
        <begin position="64"/>
        <end position="81"/>
    </location>
</feature>
<dbReference type="Gene3D" id="3.40.50.300">
    <property type="entry name" value="P-loop containing nucleotide triphosphate hydrolases"/>
    <property type="match status" value="1"/>
</dbReference>
<keyword evidence="6" id="KW-0347">Helicase</keyword>
<dbReference type="InterPro" id="IPR014001">
    <property type="entry name" value="Helicase_ATP-bd"/>
</dbReference>
<evidence type="ECO:0000259" key="13">
    <source>
        <dbReference type="PROSITE" id="PS51194"/>
    </source>
</evidence>
<evidence type="ECO:0000256" key="6">
    <source>
        <dbReference type="ARBA" id="ARBA00022806"/>
    </source>
</evidence>
<dbReference type="CDD" id="cd18793">
    <property type="entry name" value="SF2_C_SNF"/>
    <property type="match status" value="1"/>
</dbReference>
<feature type="region of interest" description="Disordered" evidence="10">
    <location>
        <begin position="763"/>
        <end position="787"/>
    </location>
</feature>
<dbReference type="GeneID" id="62165957"/>
<dbReference type="SUPFAM" id="SSF52540">
    <property type="entry name" value="P-loop containing nucleoside triphosphate hydrolases"/>
    <property type="match status" value="2"/>
</dbReference>
<sequence length="1046" mass="117173">MDAKTNAGSGDNAIPSCGRFVSDQKPTETPAAFHTPEAIAMPKPKVQQMQSFLACGSNEKSLPSTSETSIQGTQSSSTSVTFHAPDDNQGFGTETEIVQDISESEKEAEDDPADTTYDPKGGTKAVAAGQKSKRNPTKSTGGRKTAEEVVERLHRKAEKELKRHLRTERERKRKAGDVDTHIEPPKAKRVRRTFTKADDNTARGNNETGGASGVAASNSNAITQKERNKSLKGRHNQGTTNRRTGTQQRDLKEATNIFGLRRVTCFDDDTYHLKGMKEDNRLKEEQLPAASWMVQRERGMAPPYGGLLCDDTGMGKTMIAMACIVGNPPSPKDDQKWNGGTLVILPSEPVLEQWRREFGKHVEDIKDSDIYAWSHARFKKSRGDLTKYKVVLTTVNDLYSYPSTKDLQELKEVHVEGSKRYIEALRKVAGEIFGIKWYRIVLDEGHSIKNMNTKVFRACLGLQKKAFFALTATPLVNRQKEMFPYLRLLGVEGIEQLQDFKETQEKLDALVHLVTYRRLKSDEFLGRPILDTIPPFKVREVWVSLSKEERIIYNQVTEHYDLLSPPNPIACMPRQRLLISHPWNAEKAFRTDFGADFLGALKTKLEEAKSGDATDADTDRADTEMADDDGSVASFGEPKTKRDMLKGKSKAVDFKPNRPKTFHPQTTEAQLGMDTLLQYTINEIRVMENQCGKCEKKKMVDPWVIVECQHMFCQKCISETWRDRSAETKCLKCDKPYDSMDGAIPVISLDTKEQECEEADEEMATQELASQAPAPTSNKKGKRQKKLNASQMNRLKQAIIDKKYGADYNNVSLELEEDNRAFMHIGTHEASGVNFLGSKIACARDLIMQWQREAPNDKIIVFHEFVKTAKILGTALNDLGIPFSLLNGKVVGAKKDKALNAFKTDPSVKVLISSIKVGGQALNLTCANRLIIIDSWWNDAGEHQANGRIARHGQTKHTHAVVIRARDTIDEYIVDMQNKKASEVAHRLQDDEHETKLMSDWEVMLHTAPKRYKEIEQKLLAEIAQEDSEALAARTLSTGGKAGASK</sequence>
<dbReference type="InterPro" id="IPR049730">
    <property type="entry name" value="SNF2/RAD54-like_C"/>
</dbReference>
<keyword evidence="4 9" id="KW-0863">Zinc-finger</keyword>
<proteinExistence type="inferred from homology"/>
<dbReference type="Pfam" id="PF00176">
    <property type="entry name" value="SNF2-rel_dom"/>
    <property type="match status" value="1"/>
</dbReference>
<feature type="compositionally biased region" description="Basic and acidic residues" evidence="10">
    <location>
        <begin position="608"/>
        <end position="623"/>
    </location>
</feature>
<evidence type="ECO:0000256" key="5">
    <source>
        <dbReference type="ARBA" id="ARBA00022801"/>
    </source>
</evidence>
<keyword evidence="7" id="KW-0862">Zinc</keyword>
<feature type="region of interest" description="Disordered" evidence="10">
    <location>
        <begin position="1"/>
        <end position="185"/>
    </location>
</feature>
<keyword evidence="3" id="KW-0547">Nucleotide-binding</keyword>
<dbReference type="InterPro" id="IPR001841">
    <property type="entry name" value="Znf_RING"/>
</dbReference>
<feature type="domain" description="Helicase C-terminal" evidence="13">
    <location>
        <begin position="842"/>
        <end position="992"/>
    </location>
</feature>
<dbReference type="InterPro" id="IPR000330">
    <property type="entry name" value="SNF2_N"/>
</dbReference>
<reference evidence="14" key="1">
    <citation type="submission" date="2020-03" db="EMBL/GenBank/DDBJ databases">
        <authorList>
            <person name="He L."/>
        </authorList>
    </citation>
    <scope>NUCLEOTIDE SEQUENCE</scope>
    <source>
        <strain evidence="14">CkLH20</strain>
    </source>
</reference>
<dbReference type="PROSITE" id="PS51194">
    <property type="entry name" value="HELICASE_CTER"/>
    <property type="match status" value="1"/>
</dbReference>
<evidence type="ECO:0000313" key="14">
    <source>
        <dbReference type="EMBL" id="KAF9872342.1"/>
    </source>
</evidence>
<dbReference type="PROSITE" id="PS50089">
    <property type="entry name" value="ZF_RING_2"/>
    <property type="match status" value="1"/>
</dbReference>
<dbReference type="GO" id="GO:0005634">
    <property type="term" value="C:nucleus"/>
    <property type="evidence" value="ECO:0007669"/>
    <property type="project" value="TreeGrafter"/>
</dbReference>
<dbReference type="GO" id="GO:0004386">
    <property type="term" value="F:helicase activity"/>
    <property type="evidence" value="ECO:0007669"/>
    <property type="project" value="UniProtKB-KW"/>
</dbReference>
<keyword evidence="5" id="KW-0378">Hydrolase</keyword>
<dbReference type="PROSITE" id="PS51192">
    <property type="entry name" value="HELICASE_ATP_BIND_1"/>
    <property type="match status" value="1"/>
</dbReference>
<dbReference type="InterPro" id="IPR013083">
    <property type="entry name" value="Znf_RING/FYVE/PHD"/>
</dbReference>
<dbReference type="SUPFAM" id="SSF57850">
    <property type="entry name" value="RING/U-box"/>
    <property type="match status" value="1"/>
</dbReference>
<evidence type="ECO:0000256" key="3">
    <source>
        <dbReference type="ARBA" id="ARBA00022741"/>
    </source>
</evidence>
<dbReference type="CDD" id="cd18008">
    <property type="entry name" value="DEXDc_SHPRH-like"/>
    <property type="match status" value="1"/>
</dbReference>
<evidence type="ECO:0000256" key="8">
    <source>
        <dbReference type="ARBA" id="ARBA00022840"/>
    </source>
</evidence>
<keyword evidence="15" id="KW-1185">Reference proteome</keyword>
<dbReference type="Proteomes" id="UP000781932">
    <property type="component" value="Unassembled WGS sequence"/>
</dbReference>
<protein>
    <recommendedName>
        <fullName evidence="16">SNF2 family domain-containing protein</fullName>
    </recommendedName>
</protein>
<comment type="similarity">
    <text evidence="1">Belongs to the SNF2/RAD54 helicase family.</text>
</comment>
<evidence type="ECO:0000256" key="9">
    <source>
        <dbReference type="PROSITE-ProRule" id="PRU00175"/>
    </source>
</evidence>
<dbReference type="EMBL" id="JAATWM020000038">
    <property type="protein sequence ID" value="KAF9872342.1"/>
    <property type="molecule type" value="Genomic_DNA"/>
</dbReference>
<evidence type="ECO:0000259" key="12">
    <source>
        <dbReference type="PROSITE" id="PS51192"/>
    </source>
</evidence>
<gene>
    <name evidence="14" type="ORF">CkaCkLH20_10169</name>
</gene>
<evidence type="ECO:0000256" key="7">
    <source>
        <dbReference type="ARBA" id="ARBA00022833"/>
    </source>
</evidence>
<dbReference type="SMART" id="SM00487">
    <property type="entry name" value="DEXDc"/>
    <property type="match status" value="1"/>
</dbReference>
<dbReference type="InterPro" id="IPR017907">
    <property type="entry name" value="Znf_RING_CS"/>
</dbReference>
<comment type="caution">
    <text evidence="14">The sequence shown here is derived from an EMBL/GenBank/DDBJ whole genome shotgun (WGS) entry which is preliminary data.</text>
</comment>
<feature type="region of interest" description="Disordered" evidence="10">
    <location>
        <begin position="199"/>
        <end position="248"/>
    </location>
</feature>
<feature type="region of interest" description="Disordered" evidence="10">
    <location>
        <begin position="608"/>
        <end position="638"/>
    </location>
</feature>
<dbReference type="GO" id="GO:0006281">
    <property type="term" value="P:DNA repair"/>
    <property type="evidence" value="ECO:0007669"/>
    <property type="project" value="TreeGrafter"/>
</dbReference>
<dbReference type="InterPro" id="IPR038718">
    <property type="entry name" value="SNF2-like_sf"/>
</dbReference>
<feature type="domain" description="Helicase ATP-binding" evidence="12">
    <location>
        <begin position="297"/>
        <end position="492"/>
    </location>
</feature>
<organism evidence="14 15">
    <name type="scientific">Colletotrichum karsti</name>
    <dbReference type="NCBI Taxonomy" id="1095194"/>
    <lineage>
        <taxon>Eukaryota</taxon>
        <taxon>Fungi</taxon>
        <taxon>Dikarya</taxon>
        <taxon>Ascomycota</taxon>
        <taxon>Pezizomycotina</taxon>
        <taxon>Sordariomycetes</taxon>
        <taxon>Hypocreomycetidae</taxon>
        <taxon>Glomerellales</taxon>
        <taxon>Glomerellaceae</taxon>
        <taxon>Colletotrichum</taxon>
        <taxon>Colletotrichum boninense species complex</taxon>
    </lineage>
</organism>
<dbReference type="RefSeq" id="XP_038741803.1">
    <property type="nucleotide sequence ID" value="XM_038892883.1"/>
</dbReference>
<dbReference type="GO" id="GO:0008094">
    <property type="term" value="F:ATP-dependent activity, acting on DNA"/>
    <property type="evidence" value="ECO:0007669"/>
    <property type="project" value="TreeGrafter"/>
</dbReference>
<evidence type="ECO:0000256" key="2">
    <source>
        <dbReference type="ARBA" id="ARBA00022723"/>
    </source>
</evidence>
<feature type="compositionally biased region" description="Basic and acidic residues" evidence="10">
    <location>
        <begin position="144"/>
        <end position="185"/>
    </location>
</feature>
<dbReference type="GO" id="GO:0008270">
    <property type="term" value="F:zinc ion binding"/>
    <property type="evidence" value="ECO:0007669"/>
    <property type="project" value="UniProtKB-KW"/>
</dbReference>
<dbReference type="InterPro" id="IPR050628">
    <property type="entry name" value="SNF2_RAD54_helicase_TF"/>
</dbReference>
<keyword evidence="8" id="KW-0067">ATP-binding</keyword>
<dbReference type="SMART" id="SM00490">
    <property type="entry name" value="HELICc"/>
    <property type="match status" value="1"/>
</dbReference>
<dbReference type="InterPro" id="IPR001650">
    <property type="entry name" value="Helicase_C-like"/>
</dbReference>
<dbReference type="PANTHER" id="PTHR45626">
    <property type="entry name" value="TRANSCRIPTION TERMINATION FACTOR 2-RELATED"/>
    <property type="match status" value="1"/>
</dbReference>